<dbReference type="AlphaFoldDB" id="A0A0L0HNE2"/>
<dbReference type="InterPro" id="IPR032704">
    <property type="entry name" value="Cms1"/>
</dbReference>
<reference evidence="1 2" key="1">
    <citation type="submission" date="2009-08" db="EMBL/GenBank/DDBJ databases">
        <title>The Genome Sequence of Spizellomyces punctatus strain DAOM BR117.</title>
        <authorList>
            <consortium name="The Broad Institute Genome Sequencing Platform"/>
            <person name="Russ C."/>
            <person name="Cuomo C."/>
            <person name="Shea T."/>
            <person name="Young S.K."/>
            <person name="Zeng Q."/>
            <person name="Koehrsen M."/>
            <person name="Haas B."/>
            <person name="Borodovsky M."/>
            <person name="Guigo R."/>
            <person name="Alvarado L."/>
            <person name="Berlin A."/>
            <person name="Bochicchio J."/>
            <person name="Borenstein D."/>
            <person name="Chapman S."/>
            <person name="Chen Z."/>
            <person name="Engels R."/>
            <person name="Freedman E."/>
            <person name="Gellesch M."/>
            <person name="Goldberg J."/>
            <person name="Griggs A."/>
            <person name="Gujja S."/>
            <person name="Heiman D."/>
            <person name="Hepburn T."/>
            <person name="Howarth C."/>
            <person name="Jen D."/>
            <person name="Larson L."/>
            <person name="Lewis B."/>
            <person name="Mehta T."/>
            <person name="Park D."/>
            <person name="Pearson M."/>
            <person name="Roberts A."/>
            <person name="Saif S."/>
            <person name="Shenoy N."/>
            <person name="Sisk P."/>
            <person name="Stolte C."/>
            <person name="Sykes S."/>
            <person name="Thomson T."/>
            <person name="Walk T."/>
            <person name="White J."/>
            <person name="Yandava C."/>
            <person name="Burger G."/>
            <person name="Gray M.W."/>
            <person name="Holland P.W.H."/>
            <person name="King N."/>
            <person name="Lang F.B.F."/>
            <person name="Roger A.J."/>
            <person name="Ruiz-Trillo I."/>
            <person name="Lander E."/>
            <person name="Nusbaum C."/>
        </authorList>
    </citation>
    <scope>NUCLEOTIDE SEQUENCE [LARGE SCALE GENOMIC DNA]</scope>
    <source>
        <strain evidence="1 2">DAOM BR117</strain>
    </source>
</reference>
<dbReference type="Proteomes" id="UP000053201">
    <property type="component" value="Unassembled WGS sequence"/>
</dbReference>
<name>A0A0L0HNE2_SPIPD</name>
<sequence length="249" mass="27389">MSKLESADTLEGDELLDDFVDGVEEAADFVISDVGSDAEESIKPSTKRKAVEAADIAEKPKKKVKTKKQGHGVDASALFAKEGLPLHDCSGWQLKGDDNISLFIRDFLFPSDAAKFFSKSSNLPPGAPKVLVLASSAIRAVEVCRLVRKTGDCKVAKLFAKHMKLKDQVEVLKKDTFPIAVGTPNRIQKLISDGGGALRLDELDFVIADGTHKDQKERTLFDVPEVRTDFFQLLHSIKESAPRVRFCIY</sequence>
<dbReference type="SUPFAM" id="SSF52540">
    <property type="entry name" value="P-loop containing nucleoside triphosphate hydrolases"/>
    <property type="match status" value="1"/>
</dbReference>
<dbReference type="GO" id="GO:0005634">
    <property type="term" value="C:nucleus"/>
    <property type="evidence" value="ECO:0007669"/>
    <property type="project" value="TreeGrafter"/>
</dbReference>
<dbReference type="RefSeq" id="XP_016610509.1">
    <property type="nucleotide sequence ID" value="XM_016751220.1"/>
</dbReference>
<dbReference type="EMBL" id="KQ257453">
    <property type="protein sequence ID" value="KND02470.1"/>
    <property type="molecule type" value="Genomic_DNA"/>
</dbReference>
<evidence type="ECO:0000313" key="1">
    <source>
        <dbReference type="EMBL" id="KND02470.1"/>
    </source>
</evidence>
<dbReference type="OrthoDB" id="1929311at2759"/>
<gene>
    <name evidence="1" type="ORF">SPPG_02932</name>
</gene>
<dbReference type="PANTHER" id="PTHR24030">
    <property type="entry name" value="PROTEIN CMSS1"/>
    <property type="match status" value="1"/>
</dbReference>
<protein>
    <recommendedName>
        <fullName evidence="3">Protein CMS1</fullName>
    </recommendedName>
</protein>
<dbReference type="InParanoid" id="A0A0L0HNE2"/>
<dbReference type="InterPro" id="IPR027417">
    <property type="entry name" value="P-loop_NTPase"/>
</dbReference>
<evidence type="ECO:0000313" key="2">
    <source>
        <dbReference type="Proteomes" id="UP000053201"/>
    </source>
</evidence>
<dbReference type="Gene3D" id="3.40.50.300">
    <property type="entry name" value="P-loop containing nucleotide triphosphate hydrolases"/>
    <property type="match status" value="1"/>
</dbReference>
<dbReference type="Pfam" id="PF14617">
    <property type="entry name" value="CMS1"/>
    <property type="match status" value="1"/>
</dbReference>
<organism evidence="1 2">
    <name type="scientific">Spizellomyces punctatus (strain DAOM BR117)</name>
    <dbReference type="NCBI Taxonomy" id="645134"/>
    <lineage>
        <taxon>Eukaryota</taxon>
        <taxon>Fungi</taxon>
        <taxon>Fungi incertae sedis</taxon>
        <taxon>Chytridiomycota</taxon>
        <taxon>Chytridiomycota incertae sedis</taxon>
        <taxon>Chytridiomycetes</taxon>
        <taxon>Spizellomycetales</taxon>
        <taxon>Spizellomycetaceae</taxon>
        <taxon>Spizellomyces</taxon>
    </lineage>
</organism>
<dbReference type="GO" id="GO:0030686">
    <property type="term" value="C:90S preribosome"/>
    <property type="evidence" value="ECO:0007669"/>
    <property type="project" value="TreeGrafter"/>
</dbReference>
<evidence type="ECO:0008006" key="3">
    <source>
        <dbReference type="Google" id="ProtNLM"/>
    </source>
</evidence>
<accession>A0A0L0HNE2</accession>
<dbReference type="GeneID" id="27686485"/>
<dbReference type="PANTHER" id="PTHR24030:SF0">
    <property type="entry name" value="PROTEIN CMSS1"/>
    <property type="match status" value="1"/>
</dbReference>
<dbReference type="VEuPathDB" id="FungiDB:SPPG_02932"/>
<keyword evidence="2" id="KW-1185">Reference proteome</keyword>
<dbReference type="STRING" id="645134.A0A0L0HNE2"/>
<proteinExistence type="predicted"/>
<dbReference type="eggNOG" id="KOG3089">
    <property type="taxonomic scope" value="Eukaryota"/>
</dbReference>